<dbReference type="PANTHER" id="PTHR11926">
    <property type="entry name" value="GLUCOSYL/GLUCURONOSYL TRANSFERASES"/>
    <property type="match status" value="1"/>
</dbReference>
<dbReference type="SUPFAM" id="SSF53756">
    <property type="entry name" value="UDP-Glycosyltransferase/glycogen phosphorylase"/>
    <property type="match status" value="1"/>
</dbReference>
<proteinExistence type="inferred from homology"/>
<dbReference type="Gene3D" id="3.40.50.2000">
    <property type="entry name" value="Glycogen Phosphorylase B"/>
    <property type="match status" value="1"/>
</dbReference>
<comment type="similarity">
    <text evidence="1">Belongs to the UDP-glycosyltransferase family.</text>
</comment>
<dbReference type="PANTHER" id="PTHR11926:SF774">
    <property type="entry name" value="UDP-GLYCOSYLTRANSFERASE 85A1-RELATED"/>
    <property type="match status" value="1"/>
</dbReference>
<accession>A0A2Z6M6V9</accession>
<dbReference type="OrthoDB" id="5835829at2759"/>
<organism evidence="2 3">
    <name type="scientific">Trifolium subterraneum</name>
    <name type="common">Subterranean clover</name>
    <dbReference type="NCBI Taxonomy" id="3900"/>
    <lineage>
        <taxon>Eukaryota</taxon>
        <taxon>Viridiplantae</taxon>
        <taxon>Streptophyta</taxon>
        <taxon>Embryophyta</taxon>
        <taxon>Tracheophyta</taxon>
        <taxon>Spermatophyta</taxon>
        <taxon>Magnoliopsida</taxon>
        <taxon>eudicotyledons</taxon>
        <taxon>Gunneridae</taxon>
        <taxon>Pentapetalae</taxon>
        <taxon>rosids</taxon>
        <taxon>fabids</taxon>
        <taxon>Fabales</taxon>
        <taxon>Fabaceae</taxon>
        <taxon>Papilionoideae</taxon>
        <taxon>50 kb inversion clade</taxon>
        <taxon>NPAAA clade</taxon>
        <taxon>Hologalegina</taxon>
        <taxon>IRL clade</taxon>
        <taxon>Trifolieae</taxon>
        <taxon>Trifolium</taxon>
    </lineage>
</organism>
<dbReference type="AlphaFoldDB" id="A0A2Z6M6V9"/>
<reference evidence="3" key="1">
    <citation type="journal article" date="2017" name="Front. Plant Sci.">
        <title>Climate Clever Clovers: New Paradigm to Reduce the Environmental Footprint of Ruminants by Breeding Low Methanogenic Forages Utilizing Haplotype Variation.</title>
        <authorList>
            <person name="Kaur P."/>
            <person name="Appels R."/>
            <person name="Bayer P.E."/>
            <person name="Keeble-Gagnere G."/>
            <person name="Wang J."/>
            <person name="Hirakawa H."/>
            <person name="Shirasawa K."/>
            <person name="Vercoe P."/>
            <person name="Stefanova K."/>
            <person name="Durmic Z."/>
            <person name="Nichols P."/>
            <person name="Revell C."/>
            <person name="Isobe S.N."/>
            <person name="Edwards D."/>
            <person name="Erskine W."/>
        </authorList>
    </citation>
    <scope>NUCLEOTIDE SEQUENCE [LARGE SCALE GENOMIC DNA]</scope>
    <source>
        <strain evidence="3">cv. Daliak</strain>
    </source>
</reference>
<dbReference type="GO" id="GO:0080043">
    <property type="term" value="F:quercetin 3-O-glucosyltransferase activity"/>
    <property type="evidence" value="ECO:0007669"/>
    <property type="project" value="TreeGrafter"/>
</dbReference>
<keyword evidence="3" id="KW-1185">Reference proteome</keyword>
<evidence type="ECO:0000313" key="2">
    <source>
        <dbReference type="EMBL" id="GAU20995.1"/>
    </source>
</evidence>
<dbReference type="Proteomes" id="UP000242715">
    <property type="component" value="Unassembled WGS sequence"/>
</dbReference>
<dbReference type="GO" id="GO:0080044">
    <property type="term" value="F:quercetin 7-O-glucosyltransferase activity"/>
    <property type="evidence" value="ECO:0007669"/>
    <property type="project" value="TreeGrafter"/>
</dbReference>
<sequence length="298" mass="32999">MFTLTRLRNWYSGAKAGHVNNGEKKHVAVLAFPFGTHAAPLLSLVRRIAAEAPNVTFSFFSTSQANAKLFSASSDHDEFLPNIKHYNIQDGKPENHVPSGNQLETITLFINAMQINYKSVMDEVVAETGKNFTCLVTDAFYWFGADLAEEMNAKWVPLWTAGPHSLLTHVYTDLIRDNFKVKEDDDIKGPFGTMLHKMGLELPRATAVAINSFDTIHDPIENELKSKFKLLLNVGPFILTTPQRAVSDECGCIPWLNEQENSSVVYISFGSIESATAAVEKNGSSAINFNTLIQIVTS</sequence>
<evidence type="ECO:0000313" key="3">
    <source>
        <dbReference type="Proteomes" id="UP000242715"/>
    </source>
</evidence>
<name>A0A2Z6M6V9_TRISU</name>
<dbReference type="EMBL" id="DF973223">
    <property type="protein sequence ID" value="GAU20995.1"/>
    <property type="molecule type" value="Genomic_DNA"/>
</dbReference>
<protein>
    <submittedName>
        <fullName evidence="2">Uncharacterized protein</fullName>
    </submittedName>
</protein>
<evidence type="ECO:0000256" key="1">
    <source>
        <dbReference type="ARBA" id="ARBA00009995"/>
    </source>
</evidence>
<gene>
    <name evidence="2" type="ORF">TSUD_201440</name>
</gene>